<dbReference type="AlphaFoldDB" id="A0A2S8FSK4"/>
<feature type="transmembrane region" description="Helical" evidence="2">
    <location>
        <begin position="516"/>
        <end position="540"/>
    </location>
</feature>
<dbReference type="InterPro" id="IPR031566">
    <property type="entry name" value="CitMHS_2"/>
</dbReference>
<feature type="region of interest" description="Disordered" evidence="1">
    <location>
        <begin position="64"/>
        <end position="92"/>
    </location>
</feature>
<gene>
    <name evidence="3" type="ORF">C5Y83_11530</name>
</gene>
<feature type="transmembrane region" description="Helical" evidence="2">
    <location>
        <begin position="172"/>
        <end position="192"/>
    </location>
</feature>
<keyword evidence="2" id="KW-0472">Membrane</keyword>
<sequence length="541" mass="58834">MGNAGITSTDYHATIGGNQTVDDHHGSGSGSDKPLLISIVVILVAYVIASFAGWTVSPAASTAAAPHAEAHHEGEHGEEAHGEHAEHADAHGGHKVSLPHPFAVAPFVMLLGAIAVFPLLKVTEHWWESNTNRFIVAVVLAGVTLLYYMTIYVDASPGAAWHRIDHAILKEYIPFIVLLFSLYVISGGIRISGDLRAHPGTNTLFMLVGGLLASFIGTTGAAMLLIRPLLETNKERRFRQHTVVFFIFVVCNCGGCLLPIGDPPLFLGYLQGVDFLWTMIALWQPWLVANAMLLGLYFVIDKFYFYPKESTSDVQRDETQTTPLTIRGLMPNALLLLGVIFSVALLDPTKPLPGIGWYPYVYLREVVQLALVGLSLWLGSTEVRQQNRFNYHAIVEVAALFVGIFICMQPALEILNEQGPSLGIDTPMKFYWITGGLSSVLDNAPTYLVFFKTAFPNMDAAAIGTTLADASAQPHYNLVAISLGAVFMGAMTYIGNGPNFMVRAIAEEGGVKMPSFFGYIIFFSVPILLPILGIVALIFLL</sequence>
<dbReference type="Proteomes" id="UP000238322">
    <property type="component" value="Unassembled WGS sequence"/>
</dbReference>
<organism evidence="3 4">
    <name type="scientific">Blastopirellula marina</name>
    <dbReference type="NCBI Taxonomy" id="124"/>
    <lineage>
        <taxon>Bacteria</taxon>
        <taxon>Pseudomonadati</taxon>
        <taxon>Planctomycetota</taxon>
        <taxon>Planctomycetia</taxon>
        <taxon>Pirellulales</taxon>
        <taxon>Pirellulaceae</taxon>
        <taxon>Blastopirellula</taxon>
    </lineage>
</organism>
<feature type="transmembrane region" description="Helical" evidence="2">
    <location>
        <begin position="102"/>
        <end position="120"/>
    </location>
</feature>
<comment type="caution">
    <text evidence="3">The sequence shown here is derived from an EMBL/GenBank/DDBJ whole genome shotgun (WGS) entry which is preliminary data.</text>
</comment>
<evidence type="ECO:0000256" key="2">
    <source>
        <dbReference type="SAM" id="Phobius"/>
    </source>
</evidence>
<protein>
    <submittedName>
        <fullName evidence="3">Sodium:proton antiporter</fullName>
    </submittedName>
</protein>
<feature type="transmembrane region" description="Helical" evidence="2">
    <location>
        <begin position="391"/>
        <end position="412"/>
    </location>
</feature>
<evidence type="ECO:0000313" key="4">
    <source>
        <dbReference type="Proteomes" id="UP000238322"/>
    </source>
</evidence>
<feature type="transmembrane region" description="Helical" evidence="2">
    <location>
        <begin position="242"/>
        <end position="260"/>
    </location>
</feature>
<dbReference type="Pfam" id="PF16980">
    <property type="entry name" value="CitMHS_2"/>
    <property type="match status" value="1"/>
</dbReference>
<feature type="transmembrane region" description="Helical" evidence="2">
    <location>
        <begin position="324"/>
        <end position="345"/>
    </location>
</feature>
<dbReference type="EMBL" id="PUHY01000010">
    <property type="protein sequence ID" value="PQO35030.1"/>
    <property type="molecule type" value="Genomic_DNA"/>
</dbReference>
<feature type="transmembrane region" description="Helical" evidence="2">
    <location>
        <begin position="357"/>
        <end position="379"/>
    </location>
</feature>
<keyword evidence="2" id="KW-1133">Transmembrane helix</keyword>
<accession>A0A2S8FSK4</accession>
<feature type="transmembrane region" description="Helical" evidence="2">
    <location>
        <begin position="476"/>
        <end position="495"/>
    </location>
</feature>
<dbReference type="OrthoDB" id="9765532at2"/>
<evidence type="ECO:0000256" key="1">
    <source>
        <dbReference type="SAM" id="MobiDB-lite"/>
    </source>
</evidence>
<keyword evidence="2" id="KW-0812">Transmembrane</keyword>
<name>A0A2S8FSK4_9BACT</name>
<feature type="compositionally biased region" description="Basic and acidic residues" evidence="1">
    <location>
        <begin position="68"/>
        <end position="92"/>
    </location>
</feature>
<feature type="transmembrane region" description="Helical" evidence="2">
    <location>
        <begin position="280"/>
        <end position="300"/>
    </location>
</feature>
<evidence type="ECO:0000313" key="3">
    <source>
        <dbReference type="EMBL" id="PQO35030.1"/>
    </source>
</evidence>
<proteinExistence type="predicted"/>
<reference evidence="3 4" key="1">
    <citation type="submission" date="2018-02" db="EMBL/GenBank/DDBJ databases">
        <title>Comparative genomes isolates from brazilian mangrove.</title>
        <authorList>
            <person name="Araujo J.E."/>
            <person name="Taketani R.G."/>
            <person name="Silva M.C.P."/>
            <person name="Loureco M.V."/>
            <person name="Andreote F.D."/>
        </authorList>
    </citation>
    <scope>NUCLEOTIDE SEQUENCE [LARGE SCALE GENOMIC DNA]</scope>
    <source>
        <strain evidence="3 4">Hex-1 MGV</strain>
    </source>
</reference>
<feature type="transmembrane region" description="Helical" evidence="2">
    <location>
        <begin position="35"/>
        <end position="56"/>
    </location>
</feature>
<feature type="transmembrane region" description="Helical" evidence="2">
    <location>
        <begin position="132"/>
        <end position="151"/>
    </location>
</feature>
<feature type="transmembrane region" description="Helical" evidence="2">
    <location>
        <begin position="204"/>
        <end position="230"/>
    </location>
</feature>